<gene>
    <name evidence="1" type="ORF">ACI1P1_07265</name>
</gene>
<organism evidence="1 2">
    <name type="scientific">Paenibacillus mesotrionivorans</name>
    <dbReference type="NCBI Taxonomy" id="3160968"/>
    <lineage>
        <taxon>Bacteria</taxon>
        <taxon>Bacillati</taxon>
        <taxon>Bacillota</taxon>
        <taxon>Bacilli</taxon>
        <taxon>Bacillales</taxon>
        <taxon>Paenibacillaceae</taxon>
        <taxon>Paenibacillus</taxon>
    </lineage>
</organism>
<dbReference type="EMBL" id="JBJURJ010000004">
    <property type="protein sequence ID" value="MFM9328078.1"/>
    <property type="molecule type" value="Genomic_DNA"/>
</dbReference>
<proteinExistence type="predicted"/>
<name>A0ACC7NTQ8_9BACL</name>
<dbReference type="Proteomes" id="UP001631969">
    <property type="component" value="Unassembled WGS sequence"/>
</dbReference>
<keyword evidence="2" id="KW-1185">Reference proteome</keyword>
<reference evidence="1" key="1">
    <citation type="submission" date="2024-12" db="EMBL/GenBank/DDBJ databases">
        <authorList>
            <person name="Wu N."/>
        </authorList>
    </citation>
    <scope>NUCLEOTIDE SEQUENCE</scope>
    <source>
        <strain evidence="1">P15</strain>
    </source>
</reference>
<comment type="caution">
    <text evidence="1">The sequence shown here is derived from an EMBL/GenBank/DDBJ whole genome shotgun (WGS) entry which is preliminary data.</text>
</comment>
<accession>A0ACC7NTQ8</accession>
<sequence length="282" mass="31131">MRGMAVSRISNKLTKTRVLVKHPELNKHIPATRRMDKSSLQGMLEKYGMVYIKPCCGSLGKGVIRVERLSAGGKAGSSEKENLSALGQKGSYRYQAGTRVSSFTGYDKLYHALAGETLGKPYLVQKGIRLLTYESRPFDIRVMVQKSPKGGWEATGIAGRVAHPRKVVTNGSQGGTIYPVETLLETHTSLAKRTDLIDSMNRLGVKAAVQLSGTYPGLREIGVDIALDKGLHPWILEVNTYPDPCPFTKLPDDRMLRRIVRYGKAYGRIYCLKCTKAKRGMG</sequence>
<evidence type="ECO:0000313" key="1">
    <source>
        <dbReference type="EMBL" id="MFM9328078.1"/>
    </source>
</evidence>
<protein>
    <submittedName>
        <fullName evidence="1">YheC/YheD family protein</fullName>
    </submittedName>
</protein>
<evidence type="ECO:0000313" key="2">
    <source>
        <dbReference type="Proteomes" id="UP001631969"/>
    </source>
</evidence>